<dbReference type="KEGG" id="boz:DBV39_08255"/>
<protein>
    <submittedName>
        <fullName evidence="5">Indolepyruvate ferredoxin oxidoreductase family protein</fullName>
    </submittedName>
</protein>
<dbReference type="SUPFAM" id="SSF52518">
    <property type="entry name" value="Thiamin diphosphate-binding fold (THDP-binding)"/>
    <property type="match status" value="2"/>
</dbReference>
<dbReference type="NCBIfam" id="NF009588">
    <property type="entry name" value="PRK13029.1"/>
    <property type="match status" value="1"/>
</dbReference>
<feature type="domain" description="Thiamine pyrophosphate enzyme TPP-binding" evidence="3">
    <location>
        <begin position="485"/>
        <end position="573"/>
    </location>
</feature>
<gene>
    <name evidence="5" type="ORF">DBV39_08255</name>
</gene>
<dbReference type="Gene3D" id="3.40.50.970">
    <property type="match status" value="2"/>
</dbReference>
<dbReference type="InterPro" id="IPR051457">
    <property type="entry name" value="2-oxoacid:Fd_oxidoreductase"/>
</dbReference>
<dbReference type="InterPro" id="IPR046667">
    <property type="entry name" value="DUF6537"/>
</dbReference>
<dbReference type="Pfam" id="PF20169">
    <property type="entry name" value="DUF6537"/>
    <property type="match status" value="1"/>
</dbReference>
<dbReference type="GO" id="GO:0044281">
    <property type="term" value="P:small molecule metabolic process"/>
    <property type="evidence" value="ECO:0007669"/>
    <property type="project" value="UniProtKB-ARBA"/>
</dbReference>
<evidence type="ECO:0000313" key="5">
    <source>
        <dbReference type="EMBL" id="AWB33694.1"/>
    </source>
</evidence>
<sequence length="1214" mass="133981">MPMLISENSREMNALRSVALDDRFTRTDGQLYMSGIQALVRLPIIQRLRDLQSGHNTAGFISGYRGSPLGGYDQALWQARTFLDAHHVVFQPGVNEELAATAVWGTQQVGLFDKPARYDGVFGIWYAKGPGVDRSVDVIKHANMAGTSPLGGVLAVAGDDHVAKSSSTAHQSDHVFKACGMPVFYPESVQAILDLGLHALAMSRYAGVWAGMKTIQEVVESSATVDADPHRVKILLPEDFALPEGGVHIRWPDTPLAQESRLMEQRMYAALAYVRANRLNHTVIHGAHDRLGIMASGKAYSDTCQALQDLGLSTAVCREIGIRLHKVNVVWPLEASITREFAQGLQEILVVEEKRQMIEYQLKEELYNWRADVRPDVVGKFNIVDGDHSSGEWSRPNPSENWLLRGTADLNPAIIARAIARRLSNYPLPDNVRASIEARLAAIDQTETVLKALTQSASDRLPWFCSGCPHNTSTRVPEGSRALAGIGCHYMAMWMDRSTATFTQMGGEGVTWVGQAPFMDEKHVFANMGDGTWFHSGILAIRQSVAAGVNITYKILYNDAVAMTGGQRVGERPEGLSVAQIVKSCVAEGVAKVVIVTDDVHKYDGVVLEQGVKAHPREAFDQIQLELREVTGTTILLYDQTCATEKRRRRKSGELPAVTRSVLINEAVCEGCGDCSEKSNCLSVEPVQTPLGKKRRVNQSSCNKDETCLNGFCPSFVVLENARPKRGLNRQTKGTASDIVDLQGLTQEASEQAKRIPEPVLADASNGFRLVVAGVGGTGVITVGQIIGMAAHLEGKAVITQDAAGLAQKGGSTWSHVQIAQTADVLHATKIDTAKADLVLACDGIVAASQVTRALMHPERTRVVLNVHQTPTAEFIHHPQWEFPLEACRSALQESAAARQVATIDAQEVAEALMGDAIYANAVLLGYAWQKGWLPVSRRAIARAFELNAVQVQNNLRAFEAGRSQAVHATQATRPASVSEHKVEIHRRPDLQNFISARSQDLAQYQNTSYARRYSETVQHLWDIEKACCDGSDRLSKVVALQLYRLMAYKDEYEVARLHADPVWLAELDRQYETGYRITYRFAVPLLSRLDDKGYRIKRRYGSWVGSFLGMLQHLKVLRGTWFDPFGWQHERQAERALARFYLALTQVLAKDLTSDHLDLAVRIASVADQVRGYGHIKEGRLKKACEQWHELLGQWQARTGTTISLQPLELVKA</sequence>
<dbReference type="InterPro" id="IPR002869">
    <property type="entry name" value="Pyrv_flavodox_OxRed_cen"/>
</dbReference>
<dbReference type="EMBL" id="CP028901">
    <property type="protein sequence ID" value="AWB33694.1"/>
    <property type="molecule type" value="Genomic_DNA"/>
</dbReference>
<evidence type="ECO:0000259" key="3">
    <source>
        <dbReference type="Pfam" id="PF02775"/>
    </source>
</evidence>
<organism evidence="5 6">
    <name type="scientific">Orrella marina</name>
    <dbReference type="NCBI Taxonomy" id="2163011"/>
    <lineage>
        <taxon>Bacteria</taxon>
        <taxon>Pseudomonadati</taxon>
        <taxon>Pseudomonadota</taxon>
        <taxon>Betaproteobacteria</taxon>
        <taxon>Burkholderiales</taxon>
        <taxon>Alcaligenaceae</taxon>
        <taxon>Orrella</taxon>
    </lineage>
</organism>
<dbReference type="InterPro" id="IPR029061">
    <property type="entry name" value="THDP-binding"/>
</dbReference>
<feature type="domain" description="Pyruvate/ketoisovalerate oxidoreductase catalytic" evidence="2">
    <location>
        <begin position="776"/>
        <end position="963"/>
    </location>
</feature>
<keyword evidence="1" id="KW-0560">Oxidoreductase</keyword>
<dbReference type="PANTHER" id="PTHR48084:SF3">
    <property type="entry name" value="SUBUNIT OF PYRUVATE:FLAVODOXIN OXIDOREDUCTASE"/>
    <property type="match status" value="1"/>
</dbReference>
<evidence type="ECO:0000259" key="4">
    <source>
        <dbReference type="Pfam" id="PF20169"/>
    </source>
</evidence>
<dbReference type="CDD" id="cd07034">
    <property type="entry name" value="TPP_PYR_PFOR_IOR-alpha_like"/>
    <property type="match status" value="1"/>
</dbReference>
<dbReference type="Gene3D" id="3.40.920.10">
    <property type="entry name" value="Pyruvate-ferredoxin oxidoreductase, PFOR, domain III"/>
    <property type="match status" value="1"/>
</dbReference>
<dbReference type="AlphaFoldDB" id="A0A2R4XIX2"/>
<dbReference type="SUPFAM" id="SSF53323">
    <property type="entry name" value="Pyruvate-ferredoxin oxidoreductase, PFOR, domain III"/>
    <property type="match status" value="1"/>
</dbReference>
<dbReference type="Pfam" id="PF01558">
    <property type="entry name" value="POR"/>
    <property type="match status" value="1"/>
</dbReference>
<keyword evidence="5" id="KW-0670">Pyruvate</keyword>
<dbReference type="InterPro" id="IPR002880">
    <property type="entry name" value="Pyrv_Fd/Flavodoxin_OxRdtase_N"/>
</dbReference>
<dbReference type="OrthoDB" id="9803617at2"/>
<accession>A0A2R4XIX2</accession>
<proteinExistence type="predicted"/>
<dbReference type="NCBIfam" id="NF009589">
    <property type="entry name" value="PRK13030.1"/>
    <property type="match status" value="1"/>
</dbReference>
<dbReference type="CDD" id="cd02008">
    <property type="entry name" value="TPP_IOR_alpha"/>
    <property type="match status" value="1"/>
</dbReference>
<dbReference type="GO" id="GO:0030976">
    <property type="term" value="F:thiamine pyrophosphate binding"/>
    <property type="evidence" value="ECO:0007669"/>
    <property type="project" value="InterPro"/>
</dbReference>
<dbReference type="PANTHER" id="PTHR48084">
    <property type="entry name" value="2-OXOGLUTARATE OXIDOREDUCTASE SUBUNIT KORB-RELATED"/>
    <property type="match status" value="1"/>
</dbReference>
<evidence type="ECO:0000256" key="1">
    <source>
        <dbReference type="ARBA" id="ARBA00023002"/>
    </source>
</evidence>
<dbReference type="GO" id="GO:0045333">
    <property type="term" value="P:cellular respiration"/>
    <property type="evidence" value="ECO:0007669"/>
    <property type="project" value="UniProtKB-ARBA"/>
</dbReference>
<dbReference type="GO" id="GO:0016625">
    <property type="term" value="F:oxidoreductase activity, acting on the aldehyde or oxo group of donors, iron-sulfur protein as acceptor"/>
    <property type="evidence" value="ECO:0007669"/>
    <property type="project" value="UniProtKB-ARBA"/>
</dbReference>
<dbReference type="RefSeq" id="WP_108621123.1">
    <property type="nucleotide sequence ID" value="NZ_CP028901.1"/>
</dbReference>
<name>A0A2R4XIX2_9BURK</name>
<dbReference type="InterPro" id="IPR019752">
    <property type="entry name" value="Pyrv/ketoisovalerate_OxRed_cat"/>
</dbReference>
<evidence type="ECO:0000259" key="2">
    <source>
        <dbReference type="Pfam" id="PF01558"/>
    </source>
</evidence>
<evidence type="ECO:0000313" key="6">
    <source>
        <dbReference type="Proteomes" id="UP000244571"/>
    </source>
</evidence>
<dbReference type="InterPro" id="IPR011766">
    <property type="entry name" value="TPP_enzyme_TPP-bd"/>
</dbReference>
<reference evidence="5 6" key="1">
    <citation type="submission" date="2018-04" db="EMBL/GenBank/DDBJ databases">
        <title>Bordetella sp. HZ20 isolated from seawater.</title>
        <authorList>
            <person name="Sun C."/>
        </authorList>
    </citation>
    <scope>NUCLEOTIDE SEQUENCE [LARGE SCALE GENOMIC DNA]</scope>
    <source>
        <strain evidence="5 6">HZ20</strain>
    </source>
</reference>
<keyword evidence="6" id="KW-1185">Reference proteome</keyword>
<dbReference type="Proteomes" id="UP000244571">
    <property type="component" value="Chromosome"/>
</dbReference>
<dbReference type="Pfam" id="PF02775">
    <property type="entry name" value="TPP_enzyme_C"/>
    <property type="match status" value="1"/>
</dbReference>
<feature type="domain" description="DUF6537" evidence="4">
    <location>
        <begin position="992"/>
        <end position="1190"/>
    </location>
</feature>